<organism evidence="3 4">
    <name type="scientific">Colletotrichum spinosum</name>
    <dbReference type="NCBI Taxonomy" id="1347390"/>
    <lineage>
        <taxon>Eukaryota</taxon>
        <taxon>Fungi</taxon>
        <taxon>Dikarya</taxon>
        <taxon>Ascomycota</taxon>
        <taxon>Pezizomycotina</taxon>
        <taxon>Sordariomycetes</taxon>
        <taxon>Hypocreomycetidae</taxon>
        <taxon>Glomerellales</taxon>
        <taxon>Glomerellaceae</taxon>
        <taxon>Colletotrichum</taxon>
        <taxon>Colletotrichum orbiculare species complex</taxon>
    </lineage>
</organism>
<feature type="region of interest" description="Disordered" evidence="2">
    <location>
        <begin position="241"/>
        <end position="303"/>
    </location>
</feature>
<dbReference type="EMBL" id="QAPG01000131">
    <property type="protein sequence ID" value="TDZ30437.1"/>
    <property type="molecule type" value="Genomic_DNA"/>
</dbReference>
<comment type="caution">
    <text evidence="3">The sequence shown here is derived from an EMBL/GenBank/DDBJ whole genome shotgun (WGS) entry which is preliminary data.</text>
</comment>
<feature type="compositionally biased region" description="Basic and acidic residues" evidence="2">
    <location>
        <begin position="241"/>
        <end position="263"/>
    </location>
</feature>
<reference evidence="3 4" key="1">
    <citation type="submission" date="2018-11" db="EMBL/GenBank/DDBJ databases">
        <title>Genome sequence and assembly of Colletotrichum spinosum.</title>
        <authorList>
            <person name="Gan P."/>
            <person name="Shirasu K."/>
        </authorList>
    </citation>
    <scope>NUCLEOTIDE SEQUENCE [LARGE SCALE GENOMIC DNA]</scope>
    <source>
        <strain evidence="3 4">CBS 515.97</strain>
    </source>
</reference>
<proteinExistence type="predicted"/>
<name>A0A4R8PX14_9PEZI</name>
<dbReference type="Proteomes" id="UP000295083">
    <property type="component" value="Unassembled WGS sequence"/>
</dbReference>
<evidence type="ECO:0000256" key="1">
    <source>
        <dbReference type="SAM" id="Coils"/>
    </source>
</evidence>
<feature type="compositionally biased region" description="Basic and acidic residues" evidence="2">
    <location>
        <begin position="271"/>
        <end position="290"/>
    </location>
</feature>
<evidence type="ECO:0000313" key="4">
    <source>
        <dbReference type="Proteomes" id="UP000295083"/>
    </source>
</evidence>
<sequence length="303" mass="35334">MDCKNLDYIAKQAMHTKNLETALKKAEAREAEQAAQIDKLTKDLAKEKEVAGGLILADKHLQRERTQHLETKNAAKVNLANERTRASLIVSEYMVLIRRLDVEGEDLRRGQRLLETEMKTFQAKSFALEAAWLGYESAKDVLKEDRAELTADQKDVEHGNNMLKLAQGKLAKERAELEDGRKALEAERRRTDADVSIMRKQLSDQYEGHVEQLRKRLGDKAQELEERAIAIRDTEQELEQRNVAVHDREQEVERKAKELGDREQELDEWEERLYEKEERLDGEEEKKSDEDNYDFVDYVQPEW</sequence>
<keyword evidence="1" id="KW-0175">Coiled coil</keyword>
<feature type="coiled-coil region" evidence="1">
    <location>
        <begin position="16"/>
        <end position="43"/>
    </location>
</feature>
<evidence type="ECO:0000256" key="2">
    <source>
        <dbReference type="SAM" id="MobiDB-lite"/>
    </source>
</evidence>
<evidence type="ECO:0000313" key="3">
    <source>
        <dbReference type="EMBL" id="TDZ30437.1"/>
    </source>
</evidence>
<accession>A0A4R8PX14</accession>
<protein>
    <submittedName>
        <fullName evidence="3">Uncharacterized protein</fullName>
    </submittedName>
</protein>
<dbReference type="AlphaFoldDB" id="A0A4R8PX14"/>
<keyword evidence="4" id="KW-1185">Reference proteome</keyword>
<gene>
    <name evidence="3" type="ORF">C8035_v002754</name>
</gene>